<dbReference type="InterPro" id="IPR025101">
    <property type="entry name" value="DUF4012"/>
</dbReference>
<dbReference type="AlphaFoldDB" id="A0A2M6YPH5"/>
<evidence type="ECO:0000256" key="1">
    <source>
        <dbReference type="SAM" id="Phobius"/>
    </source>
</evidence>
<dbReference type="Pfam" id="PF13196">
    <property type="entry name" value="DUF4012"/>
    <property type="match status" value="1"/>
</dbReference>
<keyword evidence="1" id="KW-0472">Membrane</keyword>
<sequence length="787" mass="89808">MPELNFHKIDKTQEKPNVLIIGDNALINNFLNKSLLLSNCQIFFSHKSLDKEILKKTNYVFCFSQDLSLIKEILTLTPPATKLLFAIEASSGKDILENKIRQLSLEAKVNFRIVRYPFVYGPGMPKEASQHLKELDSLSKEQALFISDFIYGLLKAMFGGRTNGESFTLIGESKVLGWRAKISFQEEQKIFSPPKIKKPIFYLLIVLLILVITFPVTSLALWGWLGTQSLKQAKTMLLQGNLLKAQRKSLSAQSFFQKGEEQTEQLRMAKLNQFFDLGETTAEGFYYLLQAGTKTQNLLRAVFQKQTVNFNGLIEEIKTDLDWSFNQLSLAESQFSQNPEVEQISEARNLILQARQGVALLPELIGLREKQTYLVLLQNNSELRPTGGFIGSYGLLTFNEGQLIDFEVKDIYSADGQLKGYVEPPSDLEKYLGEASWYLRDANWDPDFPTSAARAAWFLEKETGRKVDGVMAINLTFAQRLLKAVGEIELPDYQEKINEANFFERAEYYSEINFFPGSTQKQDFLGSVIRILFEKVKTSEEKTWFALAKNIWPSLKTKDLIFWLAEPQAMKMVTSLGWDGAIKEVKCQTLRNSCLADYLMVVEANVGINKANYFLKRSFSHRLQIKEDQTIQETLRLNYQNTSSSESFPGGRYKSYVRLYTPAGSILKELKIINPLNGETTEVSEKEIKEEHGKEVFGFLLEIPIKESRSVEAVWELPQKFTEATEQYLFLLQKQPGINDEAFSFWFVSPANLKILTKGIKGSQTSEGFLFNPSFNQDLVFEINLVR</sequence>
<evidence type="ECO:0000313" key="3">
    <source>
        <dbReference type="Proteomes" id="UP000229559"/>
    </source>
</evidence>
<accession>A0A2M6YPH5</accession>
<comment type="caution">
    <text evidence="2">The sequence shown here is derived from an EMBL/GenBank/DDBJ whole genome shotgun (WGS) entry which is preliminary data.</text>
</comment>
<dbReference type="EMBL" id="PEXA01000061">
    <property type="protein sequence ID" value="PIU33038.1"/>
    <property type="molecule type" value="Genomic_DNA"/>
</dbReference>
<protein>
    <recommendedName>
        <fullName evidence="4">DUF4012 domain-containing protein</fullName>
    </recommendedName>
</protein>
<keyword evidence="1" id="KW-1133">Transmembrane helix</keyword>
<organism evidence="2 3">
    <name type="scientific">Candidatus Shapirobacteria bacterium CG07_land_8_20_14_0_80_39_12</name>
    <dbReference type="NCBI Taxonomy" id="1974480"/>
    <lineage>
        <taxon>Bacteria</taxon>
        <taxon>Candidatus Shapironibacteriota</taxon>
    </lineage>
</organism>
<dbReference type="Proteomes" id="UP000229559">
    <property type="component" value="Unassembled WGS sequence"/>
</dbReference>
<keyword evidence="1" id="KW-0812">Transmembrane</keyword>
<proteinExistence type="predicted"/>
<reference evidence="3" key="1">
    <citation type="submission" date="2017-09" db="EMBL/GenBank/DDBJ databases">
        <title>Depth-based differentiation of microbial function through sediment-hosted aquifers and enrichment of novel symbionts in the deep terrestrial subsurface.</title>
        <authorList>
            <person name="Probst A.J."/>
            <person name="Ladd B."/>
            <person name="Jarett J.K."/>
            <person name="Geller-Mcgrath D.E."/>
            <person name="Sieber C.M.K."/>
            <person name="Emerson J.B."/>
            <person name="Anantharaman K."/>
            <person name="Thomas B.C."/>
            <person name="Malmstrom R."/>
            <person name="Stieglmeier M."/>
            <person name="Klingl A."/>
            <person name="Woyke T."/>
            <person name="Ryan C.M."/>
            <person name="Banfield J.F."/>
        </authorList>
    </citation>
    <scope>NUCLEOTIDE SEQUENCE [LARGE SCALE GENOMIC DNA]</scope>
</reference>
<name>A0A2M6YPH5_9BACT</name>
<evidence type="ECO:0008006" key="4">
    <source>
        <dbReference type="Google" id="ProtNLM"/>
    </source>
</evidence>
<evidence type="ECO:0000313" key="2">
    <source>
        <dbReference type="EMBL" id="PIU33038.1"/>
    </source>
</evidence>
<gene>
    <name evidence="2" type="ORF">COT04_02240</name>
</gene>
<feature type="transmembrane region" description="Helical" evidence="1">
    <location>
        <begin position="200"/>
        <end position="225"/>
    </location>
</feature>